<keyword evidence="2" id="KW-0240">DNA-directed RNA polymerase</keyword>
<feature type="non-terminal residue" evidence="8">
    <location>
        <position position="255"/>
    </location>
</feature>
<evidence type="ECO:0000259" key="7">
    <source>
        <dbReference type="Pfam" id="PF04998"/>
    </source>
</evidence>
<keyword evidence="4" id="KW-0548">Nucleotidyltransferase</keyword>
<evidence type="ECO:0000313" key="8">
    <source>
        <dbReference type="EMBL" id="KIN99418.1"/>
    </source>
</evidence>
<dbReference type="EC" id="2.7.7.6" evidence="1"/>
<dbReference type="HOGENOM" id="CLU_1177857_0_0_1"/>
<keyword evidence="3" id="KW-0808">Transferase</keyword>
<reference evidence="9" key="2">
    <citation type="submission" date="2015-01" db="EMBL/GenBank/DDBJ databases">
        <title>Evolutionary Origins and Diversification of the Mycorrhizal Mutualists.</title>
        <authorList>
            <consortium name="DOE Joint Genome Institute"/>
            <consortium name="Mycorrhizal Genomics Consortium"/>
            <person name="Kohler A."/>
            <person name="Kuo A."/>
            <person name="Nagy L.G."/>
            <person name="Floudas D."/>
            <person name="Copeland A."/>
            <person name="Barry K.W."/>
            <person name="Cichocki N."/>
            <person name="Veneault-Fourrey C."/>
            <person name="LaButti K."/>
            <person name="Lindquist E.A."/>
            <person name="Lipzen A."/>
            <person name="Lundell T."/>
            <person name="Morin E."/>
            <person name="Murat C."/>
            <person name="Riley R."/>
            <person name="Ohm R."/>
            <person name="Sun H."/>
            <person name="Tunlid A."/>
            <person name="Henrissat B."/>
            <person name="Grigoriev I.V."/>
            <person name="Hibbett D.S."/>
            <person name="Martin F."/>
        </authorList>
    </citation>
    <scope>NUCLEOTIDE SEQUENCE [LARGE SCALE GENOMIC DNA]</scope>
    <source>
        <strain evidence="9">Marx 270</strain>
    </source>
</reference>
<evidence type="ECO:0000256" key="2">
    <source>
        <dbReference type="ARBA" id="ARBA00022478"/>
    </source>
</evidence>
<gene>
    <name evidence="8" type="ORF">M404DRAFT_965896</name>
</gene>
<dbReference type="GO" id="GO:0003677">
    <property type="term" value="F:DNA binding"/>
    <property type="evidence" value="ECO:0007669"/>
    <property type="project" value="InterPro"/>
</dbReference>
<organism evidence="8 9">
    <name type="scientific">Pisolithus tinctorius Marx 270</name>
    <dbReference type="NCBI Taxonomy" id="870435"/>
    <lineage>
        <taxon>Eukaryota</taxon>
        <taxon>Fungi</taxon>
        <taxon>Dikarya</taxon>
        <taxon>Basidiomycota</taxon>
        <taxon>Agaricomycotina</taxon>
        <taxon>Agaricomycetes</taxon>
        <taxon>Agaricomycetidae</taxon>
        <taxon>Boletales</taxon>
        <taxon>Sclerodermatineae</taxon>
        <taxon>Pisolithaceae</taxon>
        <taxon>Pisolithus</taxon>
    </lineage>
</organism>
<dbReference type="InterPro" id="IPR007075">
    <property type="entry name" value="RNA_pol_Rpb1_6"/>
</dbReference>
<dbReference type="InterPro" id="IPR007081">
    <property type="entry name" value="RNA_pol_Rpb1_5"/>
</dbReference>
<evidence type="ECO:0000256" key="1">
    <source>
        <dbReference type="ARBA" id="ARBA00012418"/>
    </source>
</evidence>
<accession>A0A0C3NW68</accession>
<dbReference type="PANTHER" id="PTHR19376">
    <property type="entry name" value="DNA-DIRECTED RNA POLYMERASE"/>
    <property type="match status" value="1"/>
</dbReference>
<dbReference type="SUPFAM" id="SSF64484">
    <property type="entry name" value="beta and beta-prime subunits of DNA dependent RNA-polymerase"/>
    <property type="match status" value="2"/>
</dbReference>
<dbReference type="Pfam" id="PF04992">
    <property type="entry name" value="RNA_pol_Rpb1_6"/>
    <property type="match status" value="1"/>
</dbReference>
<proteinExistence type="predicted"/>
<dbReference type="EMBL" id="KN832005">
    <property type="protein sequence ID" value="KIN99418.1"/>
    <property type="molecule type" value="Genomic_DNA"/>
</dbReference>
<feature type="domain" description="RNA polymerase Rpb1" evidence="6">
    <location>
        <begin position="133"/>
        <end position="217"/>
    </location>
</feature>
<dbReference type="Gene3D" id="6.10.250.2940">
    <property type="match status" value="1"/>
</dbReference>
<feature type="domain" description="RNA polymerase Rpb1" evidence="7">
    <location>
        <begin position="107"/>
        <end position="255"/>
    </location>
</feature>
<keyword evidence="9" id="KW-1185">Reference proteome</keyword>
<dbReference type="OrthoDB" id="2690549at2759"/>
<dbReference type="STRING" id="870435.A0A0C3NW68"/>
<dbReference type="GO" id="GO:0005665">
    <property type="term" value="C:RNA polymerase II, core complex"/>
    <property type="evidence" value="ECO:0007669"/>
    <property type="project" value="TreeGrafter"/>
</dbReference>
<evidence type="ECO:0000259" key="6">
    <source>
        <dbReference type="Pfam" id="PF04992"/>
    </source>
</evidence>
<dbReference type="InParanoid" id="A0A0C3NW68"/>
<dbReference type="GO" id="GO:0003899">
    <property type="term" value="F:DNA-directed RNA polymerase activity"/>
    <property type="evidence" value="ECO:0007669"/>
    <property type="project" value="UniProtKB-EC"/>
</dbReference>
<keyword evidence="5" id="KW-0804">Transcription</keyword>
<name>A0A0C3NW68_PISTI</name>
<evidence type="ECO:0000256" key="3">
    <source>
        <dbReference type="ARBA" id="ARBA00022679"/>
    </source>
</evidence>
<dbReference type="Gene3D" id="6.20.50.80">
    <property type="match status" value="1"/>
</dbReference>
<dbReference type="InterPro" id="IPR045867">
    <property type="entry name" value="DNA-dir_RpoC_beta_prime"/>
</dbReference>
<dbReference type="AlphaFoldDB" id="A0A0C3NW68"/>
<sequence length="255" mass="28660">MAGREGLIEVAVKMVETGDVCYDGTVRNSLGDLIQLMYREDGMHDAFIVHQRIDAFGLSDRELERRFCIRAPHHLPTLWFAGKDDFSPEARGFVENSYIRSLTPAGGYFFHATAGREGLVDTAVKTAEANYIQRHLWLVHIFHIDCRKPSDLKPAYTVDAVHQLHREVSREVQANASLTFCMHVRATLATRHVLGEFHLNCEVFEWVLDEIEAKFNHTLVNPGGMCSTVAAQSIGEPATQMTLNTFHYAGVSSKN</sequence>
<evidence type="ECO:0000256" key="4">
    <source>
        <dbReference type="ARBA" id="ARBA00022695"/>
    </source>
</evidence>
<dbReference type="GO" id="GO:0006351">
    <property type="term" value="P:DNA-templated transcription"/>
    <property type="evidence" value="ECO:0007669"/>
    <property type="project" value="InterPro"/>
</dbReference>
<evidence type="ECO:0000256" key="5">
    <source>
        <dbReference type="ARBA" id="ARBA00023163"/>
    </source>
</evidence>
<protein>
    <recommendedName>
        <fullName evidence="1">DNA-directed RNA polymerase</fullName>
        <ecNumber evidence="1">2.7.7.6</ecNumber>
    </recommendedName>
</protein>
<dbReference type="Pfam" id="PF04998">
    <property type="entry name" value="RNA_pol_Rpb1_5"/>
    <property type="match status" value="1"/>
</dbReference>
<evidence type="ECO:0000313" key="9">
    <source>
        <dbReference type="Proteomes" id="UP000054217"/>
    </source>
</evidence>
<reference evidence="8 9" key="1">
    <citation type="submission" date="2014-04" db="EMBL/GenBank/DDBJ databases">
        <authorList>
            <consortium name="DOE Joint Genome Institute"/>
            <person name="Kuo A."/>
            <person name="Kohler A."/>
            <person name="Costa M.D."/>
            <person name="Nagy L.G."/>
            <person name="Floudas D."/>
            <person name="Copeland A."/>
            <person name="Barry K.W."/>
            <person name="Cichocki N."/>
            <person name="Veneault-Fourrey C."/>
            <person name="LaButti K."/>
            <person name="Lindquist E.A."/>
            <person name="Lipzen A."/>
            <person name="Lundell T."/>
            <person name="Morin E."/>
            <person name="Murat C."/>
            <person name="Sun H."/>
            <person name="Tunlid A."/>
            <person name="Henrissat B."/>
            <person name="Grigoriev I.V."/>
            <person name="Hibbett D.S."/>
            <person name="Martin F."/>
            <person name="Nordberg H.P."/>
            <person name="Cantor M.N."/>
            <person name="Hua S.X."/>
        </authorList>
    </citation>
    <scope>NUCLEOTIDE SEQUENCE [LARGE SCALE GENOMIC DNA]</scope>
    <source>
        <strain evidence="8 9">Marx 270</strain>
    </source>
</reference>
<dbReference type="Proteomes" id="UP000054217">
    <property type="component" value="Unassembled WGS sequence"/>
</dbReference>
<dbReference type="PANTHER" id="PTHR19376:SF37">
    <property type="entry name" value="DNA-DIRECTED RNA POLYMERASE II SUBUNIT RPB1"/>
    <property type="match status" value="1"/>
</dbReference>